<dbReference type="Pfam" id="PF13510">
    <property type="entry name" value="Fer2_4"/>
    <property type="match status" value="1"/>
</dbReference>
<evidence type="ECO:0000313" key="3">
    <source>
        <dbReference type="Proteomes" id="UP000040453"/>
    </source>
</evidence>
<dbReference type="InterPro" id="IPR042204">
    <property type="entry name" value="2Fe-2S-bd_N"/>
</dbReference>
<protein>
    <recommendedName>
        <fullName evidence="4">Hydrogen cyanide synthase subunit HcnA</fullName>
    </recommendedName>
</protein>
<dbReference type="RefSeq" id="WP_042531174.1">
    <property type="nucleotide sequence ID" value="NZ_CAXOIH010000009.1"/>
</dbReference>
<keyword evidence="1" id="KW-0560">Oxidoreductase</keyword>
<dbReference type="GO" id="GO:0016491">
    <property type="term" value="F:oxidoreductase activity"/>
    <property type="evidence" value="ECO:0007669"/>
    <property type="project" value="UniProtKB-KW"/>
</dbReference>
<name>A0A0A1MS61_9BACI</name>
<keyword evidence="3" id="KW-1185">Reference proteome</keyword>
<evidence type="ECO:0008006" key="4">
    <source>
        <dbReference type="Google" id="ProtNLM"/>
    </source>
</evidence>
<dbReference type="AlphaFoldDB" id="A0A0A1MS61"/>
<evidence type="ECO:0000256" key="1">
    <source>
        <dbReference type="ARBA" id="ARBA00023002"/>
    </source>
</evidence>
<dbReference type="CDD" id="cd00207">
    <property type="entry name" value="fer2"/>
    <property type="match status" value="1"/>
</dbReference>
<dbReference type="InterPro" id="IPR001041">
    <property type="entry name" value="2Fe-2S_ferredoxin-type"/>
</dbReference>
<proteinExistence type="predicted"/>
<accession>A0A0A1MS61</accession>
<dbReference type="STRING" id="545501.BN997_01649"/>
<dbReference type="OrthoDB" id="573392at2"/>
<dbReference type="GO" id="GO:0051536">
    <property type="term" value="F:iron-sulfur cluster binding"/>
    <property type="evidence" value="ECO:0007669"/>
    <property type="project" value="InterPro"/>
</dbReference>
<gene>
    <name evidence="2" type="ORF">BN997_01649</name>
</gene>
<dbReference type="EMBL" id="CDGG01000001">
    <property type="protein sequence ID" value="CEI81796.1"/>
    <property type="molecule type" value="Genomic_DNA"/>
</dbReference>
<dbReference type="Proteomes" id="UP000040453">
    <property type="component" value="Unassembled WGS sequence"/>
</dbReference>
<sequence length="112" mass="12779">MTGRITDHKILEKKEQTLIPFQWNGQTYYGAEGESITAALLANNIRTLRYHEKDGKPRGLYCNIGHCSECRVIVEGKRNQRACLTPIHKDMVIEQQKELPHLVKGGHSHESL</sequence>
<organism evidence="2 3">
    <name type="scientific">Oceanobacillus oncorhynchi</name>
    <dbReference type="NCBI Taxonomy" id="545501"/>
    <lineage>
        <taxon>Bacteria</taxon>
        <taxon>Bacillati</taxon>
        <taxon>Bacillota</taxon>
        <taxon>Bacilli</taxon>
        <taxon>Bacillales</taxon>
        <taxon>Bacillaceae</taxon>
        <taxon>Oceanobacillus</taxon>
    </lineage>
</organism>
<dbReference type="Gene3D" id="3.10.20.440">
    <property type="entry name" value="2Fe-2S iron-sulphur cluster binding domain, sarcosine oxidase, alpha subunit, N-terminal domain"/>
    <property type="match status" value="1"/>
</dbReference>
<dbReference type="InterPro" id="IPR036010">
    <property type="entry name" value="2Fe-2S_ferredoxin-like_sf"/>
</dbReference>
<dbReference type="SUPFAM" id="SSF54292">
    <property type="entry name" value="2Fe-2S ferredoxin-like"/>
    <property type="match status" value="1"/>
</dbReference>
<reference evidence="2 3" key="1">
    <citation type="submission" date="2014-11" db="EMBL/GenBank/DDBJ databases">
        <authorList>
            <person name="Urmite Genomes Urmite Genomes"/>
        </authorList>
    </citation>
    <scope>NUCLEOTIDE SEQUENCE [LARGE SCALE GENOMIC DNA]</scope>
    <source>
        <strain evidence="2 3">Oc5</strain>
    </source>
</reference>
<evidence type="ECO:0000313" key="2">
    <source>
        <dbReference type="EMBL" id="CEI81796.1"/>
    </source>
</evidence>